<name>A0A7W3IW02_9ACTN</name>
<dbReference type="SMART" id="SM00418">
    <property type="entry name" value="HTH_ARSR"/>
    <property type="match status" value="1"/>
</dbReference>
<proteinExistence type="predicted"/>
<accession>A0A7W3IW02</accession>
<dbReference type="Pfam" id="PF12840">
    <property type="entry name" value="HTH_20"/>
    <property type="match status" value="1"/>
</dbReference>
<dbReference type="InterPro" id="IPR036390">
    <property type="entry name" value="WH_DNA-bd_sf"/>
</dbReference>
<dbReference type="Proteomes" id="UP000523079">
    <property type="component" value="Unassembled WGS sequence"/>
</dbReference>
<protein>
    <submittedName>
        <fullName evidence="3">DNA-binding transcriptional ArsR family regulator</fullName>
    </submittedName>
</protein>
<sequence>MAEDTDDQREAAGLAARWELLSGRPDRTVHITDAQAIRAIAHEARQRVIDVLFTDSGRAFTATELAELTELTPSAMSYHLRALERWGVVERAESTGDARNRPWRAAGTRLEVRGGADPSARAAQSALFELAVDQYRERYDWYRSWPAERRHGFVGTGQAEFWLTEEEAARFLLALERAELELMESGVENRPGPGKIRTRWFFSLLPVAGERPPERAERPAGPEEPASGHDKEPTA</sequence>
<dbReference type="RefSeq" id="WP_182561918.1">
    <property type="nucleotide sequence ID" value="NZ_JACGWT010000008.1"/>
</dbReference>
<organism evidence="3 4">
    <name type="scientific">Microlunatus kandeliicorticis</name>
    <dbReference type="NCBI Taxonomy" id="1759536"/>
    <lineage>
        <taxon>Bacteria</taxon>
        <taxon>Bacillati</taxon>
        <taxon>Actinomycetota</taxon>
        <taxon>Actinomycetes</taxon>
        <taxon>Propionibacteriales</taxon>
        <taxon>Propionibacteriaceae</taxon>
        <taxon>Microlunatus</taxon>
    </lineage>
</organism>
<dbReference type="InterPro" id="IPR036388">
    <property type="entry name" value="WH-like_DNA-bd_sf"/>
</dbReference>
<evidence type="ECO:0000259" key="2">
    <source>
        <dbReference type="SMART" id="SM00418"/>
    </source>
</evidence>
<dbReference type="Gene3D" id="1.10.10.10">
    <property type="entry name" value="Winged helix-like DNA-binding domain superfamily/Winged helix DNA-binding domain"/>
    <property type="match status" value="1"/>
</dbReference>
<dbReference type="GO" id="GO:0003700">
    <property type="term" value="F:DNA-binding transcription factor activity"/>
    <property type="evidence" value="ECO:0007669"/>
    <property type="project" value="InterPro"/>
</dbReference>
<dbReference type="SUPFAM" id="SSF46785">
    <property type="entry name" value="Winged helix' DNA-binding domain"/>
    <property type="match status" value="1"/>
</dbReference>
<evidence type="ECO:0000256" key="1">
    <source>
        <dbReference type="SAM" id="MobiDB-lite"/>
    </source>
</evidence>
<feature type="compositionally biased region" description="Basic and acidic residues" evidence="1">
    <location>
        <begin position="211"/>
        <end position="235"/>
    </location>
</feature>
<dbReference type="CDD" id="cd00090">
    <property type="entry name" value="HTH_ARSR"/>
    <property type="match status" value="1"/>
</dbReference>
<dbReference type="EMBL" id="JACGWT010000008">
    <property type="protein sequence ID" value="MBA8796293.1"/>
    <property type="molecule type" value="Genomic_DNA"/>
</dbReference>
<evidence type="ECO:0000313" key="3">
    <source>
        <dbReference type="EMBL" id="MBA8796293.1"/>
    </source>
</evidence>
<dbReference type="InterPro" id="IPR001845">
    <property type="entry name" value="HTH_ArsR_DNA-bd_dom"/>
</dbReference>
<keyword evidence="3" id="KW-0238">DNA-binding</keyword>
<keyword evidence="4" id="KW-1185">Reference proteome</keyword>
<feature type="region of interest" description="Disordered" evidence="1">
    <location>
        <begin position="210"/>
        <end position="235"/>
    </location>
</feature>
<reference evidence="3 4" key="1">
    <citation type="submission" date="2020-07" db="EMBL/GenBank/DDBJ databases">
        <title>Sequencing the genomes of 1000 actinobacteria strains.</title>
        <authorList>
            <person name="Klenk H.-P."/>
        </authorList>
    </citation>
    <scope>NUCLEOTIDE SEQUENCE [LARGE SCALE GENOMIC DNA]</scope>
    <source>
        <strain evidence="3 4">DSM 100723</strain>
    </source>
</reference>
<evidence type="ECO:0000313" key="4">
    <source>
        <dbReference type="Proteomes" id="UP000523079"/>
    </source>
</evidence>
<dbReference type="GO" id="GO:0003677">
    <property type="term" value="F:DNA binding"/>
    <property type="evidence" value="ECO:0007669"/>
    <property type="project" value="UniProtKB-KW"/>
</dbReference>
<dbReference type="InterPro" id="IPR011991">
    <property type="entry name" value="ArsR-like_HTH"/>
</dbReference>
<feature type="domain" description="HTH arsR-type" evidence="2">
    <location>
        <begin position="35"/>
        <end position="144"/>
    </location>
</feature>
<gene>
    <name evidence="3" type="ORF">FHX74_003946</name>
</gene>
<comment type="caution">
    <text evidence="3">The sequence shown here is derived from an EMBL/GenBank/DDBJ whole genome shotgun (WGS) entry which is preliminary data.</text>
</comment>
<dbReference type="AlphaFoldDB" id="A0A7W3IW02"/>